<dbReference type="Gene3D" id="3.30.200.20">
    <property type="entry name" value="Phosphorylase Kinase, domain 1"/>
    <property type="match status" value="1"/>
</dbReference>
<dbReference type="Pfam" id="PF01636">
    <property type="entry name" value="APH"/>
    <property type="match status" value="1"/>
</dbReference>
<dbReference type="STRING" id="754436.JCM19237_6217"/>
<protein>
    <recommendedName>
        <fullName evidence="1">Aminoglycoside phosphotransferase domain-containing protein</fullName>
    </recommendedName>
</protein>
<dbReference type="InterPro" id="IPR051678">
    <property type="entry name" value="AGP_Transferase"/>
</dbReference>
<name>A0A090QNB9_9GAMM</name>
<dbReference type="AlphaFoldDB" id="A0A090QNB9"/>
<dbReference type="eggNOG" id="COG3173">
    <property type="taxonomic scope" value="Bacteria"/>
</dbReference>
<proteinExistence type="predicted"/>
<dbReference type="InterPro" id="IPR002575">
    <property type="entry name" value="Aminoglycoside_PTrfase"/>
</dbReference>
<evidence type="ECO:0000313" key="3">
    <source>
        <dbReference type="Proteomes" id="UP000029227"/>
    </source>
</evidence>
<comment type="caution">
    <text evidence="2">The sequence shown here is derived from an EMBL/GenBank/DDBJ whole genome shotgun (WGS) entry which is preliminary data.</text>
</comment>
<gene>
    <name evidence="2" type="ORF">JCM19237_6217</name>
</gene>
<sequence length="298" mass="35066">MQVNKQQLKQIAEFAYKTMFRQAPDLSEIEETFYGWVVFLSSKQGRVVVKFSREIGRLAKELEGLERLRREVSCTVPNVLFFGREEGYNYLMMEWVDGVPAHHLPNDPKAIAAFRESYLQLLFTLHEQHADQGFEIGQDKFAHDLPSAFESWMGPVYRYVMSTGSPFSPQLKQAYRRAWEMKNDILSTASAESSLIHDDCHIGNVLFDPKTYQVSAILDPCDVGYKHREMDLFHLYDVRPELQLAECYQSHCRLADGFELRRWYFSLWDDAKHSRNMGWYDEAWLQKKFDHFHQAMNH</sequence>
<feature type="domain" description="Aminoglycoside phosphotransferase" evidence="1">
    <location>
        <begin position="37"/>
        <end position="255"/>
    </location>
</feature>
<dbReference type="SUPFAM" id="SSF56112">
    <property type="entry name" value="Protein kinase-like (PK-like)"/>
    <property type="match status" value="1"/>
</dbReference>
<evidence type="ECO:0000313" key="2">
    <source>
        <dbReference type="EMBL" id="GAL03324.1"/>
    </source>
</evidence>
<organism evidence="2 3">
    <name type="scientific">Photobacterium aphoticum</name>
    <dbReference type="NCBI Taxonomy" id="754436"/>
    <lineage>
        <taxon>Bacteria</taxon>
        <taxon>Pseudomonadati</taxon>
        <taxon>Pseudomonadota</taxon>
        <taxon>Gammaproteobacteria</taxon>
        <taxon>Vibrionales</taxon>
        <taxon>Vibrionaceae</taxon>
        <taxon>Photobacterium</taxon>
    </lineage>
</organism>
<reference evidence="2 3" key="1">
    <citation type="journal article" date="2014" name="Genome Announc.">
        <title>Draft Genome Sequences of Two Vibrionaceae Species, Vibrio ponticus C121 and Photobacterium aphoticum C119, Isolated as Coral Reef Microbiota.</title>
        <authorList>
            <person name="Al-saari N."/>
            <person name="Meirelles P.M."/>
            <person name="Mino S."/>
            <person name="Suda W."/>
            <person name="Oshima K."/>
            <person name="Hattori M."/>
            <person name="Ohkuma M."/>
            <person name="Thompson F.L."/>
            <person name="Gomez-Gil B."/>
            <person name="Sawabe T."/>
            <person name="Sawabe T."/>
        </authorList>
    </citation>
    <scope>NUCLEOTIDE SEQUENCE [LARGE SCALE GENOMIC DNA]</scope>
    <source>
        <strain evidence="2 3">JCM 19237</strain>
    </source>
</reference>
<accession>A0A090QNB9</accession>
<dbReference type="Gene3D" id="3.90.1200.10">
    <property type="match status" value="1"/>
</dbReference>
<dbReference type="PANTHER" id="PTHR21310:SF15">
    <property type="entry name" value="AMINOGLYCOSIDE PHOSPHOTRANSFERASE DOMAIN-CONTAINING PROTEIN"/>
    <property type="match status" value="1"/>
</dbReference>
<dbReference type="InterPro" id="IPR011009">
    <property type="entry name" value="Kinase-like_dom_sf"/>
</dbReference>
<evidence type="ECO:0000259" key="1">
    <source>
        <dbReference type="Pfam" id="PF01636"/>
    </source>
</evidence>
<dbReference type="Proteomes" id="UP000029227">
    <property type="component" value="Unassembled WGS sequence"/>
</dbReference>
<dbReference type="PANTHER" id="PTHR21310">
    <property type="entry name" value="AMINOGLYCOSIDE PHOSPHOTRANSFERASE-RELATED-RELATED"/>
    <property type="match status" value="1"/>
</dbReference>
<dbReference type="EMBL" id="BBMN01000001">
    <property type="protein sequence ID" value="GAL03324.1"/>
    <property type="molecule type" value="Genomic_DNA"/>
</dbReference>